<dbReference type="Pfam" id="PF02113">
    <property type="entry name" value="Peptidase_S13"/>
    <property type="match status" value="2"/>
</dbReference>
<gene>
    <name evidence="5" type="ORF">BMIN_0216</name>
</gene>
<keyword evidence="4" id="KW-1133">Transmembrane helix</keyword>
<dbReference type="EC" id="3.4.16.4" evidence="5"/>
<keyword evidence="5" id="KW-0645">Protease</keyword>
<reference evidence="5 6" key="1">
    <citation type="submission" date="2014-03" db="EMBL/GenBank/DDBJ databases">
        <title>Genomics of Bifidobacteria.</title>
        <authorList>
            <person name="Ventura M."/>
            <person name="Milani C."/>
            <person name="Lugli G.A."/>
        </authorList>
    </citation>
    <scope>NUCLEOTIDE SEQUENCE [LARGE SCALE GENOMIC DNA]</scope>
    <source>
        <strain evidence="5 6">LMG 11592</strain>
    </source>
</reference>
<evidence type="ECO:0000256" key="2">
    <source>
        <dbReference type="ARBA" id="ARBA00022801"/>
    </source>
</evidence>
<keyword evidence="4" id="KW-0812">Transmembrane</keyword>
<evidence type="ECO:0000313" key="6">
    <source>
        <dbReference type="Proteomes" id="UP000029014"/>
    </source>
</evidence>
<dbReference type="GO" id="GO:0000270">
    <property type="term" value="P:peptidoglycan metabolic process"/>
    <property type="evidence" value="ECO:0007669"/>
    <property type="project" value="TreeGrafter"/>
</dbReference>
<protein>
    <submittedName>
        <fullName evidence="5">D-alanyl-D-alanine carboxypeptidase</fullName>
        <ecNumber evidence="5">3.4.16.4</ecNumber>
    </submittedName>
</protein>
<keyword evidence="2 5" id="KW-0378">Hydrolase</keyword>
<feature type="region of interest" description="Disordered" evidence="3">
    <location>
        <begin position="1"/>
        <end position="20"/>
    </location>
</feature>
<dbReference type="RefSeq" id="WP_022860969.1">
    <property type="nucleotide sequence ID" value="NZ_JGZD01000009.1"/>
</dbReference>
<proteinExistence type="inferred from homology"/>
<keyword evidence="5" id="KW-0121">Carboxypeptidase</keyword>
<dbReference type="GO" id="GO:0009002">
    <property type="term" value="F:serine-type D-Ala-D-Ala carboxypeptidase activity"/>
    <property type="evidence" value="ECO:0007669"/>
    <property type="project" value="UniProtKB-EC"/>
</dbReference>
<evidence type="ECO:0000256" key="4">
    <source>
        <dbReference type="SAM" id="Phobius"/>
    </source>
</evidence>
<dbReference type="EMBL" id="JGZD01000009">
    <property type="protein sequence ID" value="KFI72324.1"/>
    <property type="molecule type" value="Genomic_DNA"/>
</dbReference>
<dbReference type="PANTHER" id="PTHR30023:SF0">
    <property type="entry name" value="PENICILLIN-SENSITIVE CARBOXYPEPTIDASE A"/>
    <property type="match status" value="1"/>
</dbReference>
<dbReference type="InterPro" id="IPR012338">
    <property type="entry name" value="Beta-lactam/transpept-like"/>
</dbReference>
<dbReference type="STRING" id="1693.BMIN_0216"/>
<dbReference type="Proteomes" id="UP000029014">
    <property type="component" value="Unassembled WGS sequence"/>
</dbReference>
<accession>A0A087BMS4</accession>
<feature type="transmembrane region" description="Helical" evidence="4">
    <location>
        <begin position="25"/>
        <end position="45"/>
    </location>
</feature>
<dbReference type="PRINTS" id="PR00922">
    <property type="entry name" value="DADACBPTASE3"/>
</dbReference>
<dbReference type="GO" id="GO:0006508">
    <property type="term" value="P:proteolysis"/>
    <property type="evidence" value="ECO:0007669"/>
    <property type="project" value="InterPro"/>
</dbReference>
<keyword evidence="4" id="KW-0472">Membrane</keyword>
<dbReference type="AlphaFoldDB" id="A0A087BMS4"/>
<name>A0A087BMS4_9BIFI</name>
<organism evidence="5 6">
    <name type="scientific">Bifidobacterium minimum</name>
    <dbReference type="NCBI Taxonomy" id="1693"/>
    <lineage>
        <taxon>Bacteria</taxon>
        <taxon>Bacillati</taxon>
        <taxon>Actinomycetota</taxon>
        <taxon>Actinomycetes</taxon>
        <taxon>Bifidobacteriales</taxon>
        <taxon>Bifidobacteriaceae</taxon>
        <taxon>Bifidobacterium</taxon>
    </lineage>
</organism>
<evidence type="ECO:0000256" key="1">
    <source>
        <dbReference type="ARBA" id="ARBA00006096"/>
    </source>
</evidence>
<feature type="compositionally biased region" description="Basic and acidic residues" evidence="3">
    <location>
        <begin position="1"/>
        <end position="11"/>
    </location>
</feature>
<dbReference type="SUPFAM" id="SSF56601">
    <property type="entry name" value="beta-lactamase/transpeptidase-like"/>
    <property type="match status" value="1"/>
</dbReference>
<comment type="similarity">
    <text evidence="1">Belongs to the peptidase S13 family.</text>
</comment>
<keyword evidence="6" id="KW-1185">Reference proteome</keyword>
<dbReference type="InterPro" id="IPR000667">
    <property type="entry name" value="Peptidase_S13"/>
</dbReference>
<sequence>MGDVRARRTGDQEDPPARSARRRRALTVLASCLTTIVVMTGYLVAGARGLVPGVLAVRGTSAASSSSHSYVPGVRAVSDAVPQADLSKSIDKNALRSAVKAFESTSKLGDDYSVAVATADGTIVESRDPDSPRQPASTLKTLTAFAAASRLDMGSTLDTQVYLEHADDSTPTIILKGNGDMLLSSGDDDPDHVNGRAGLGSLATRTARVLRGKGISRVRLVVDDSLFGSVRSPTNIEQNNEDGLYYTPVSSMAVDGGRRWSSGQTPSDPDVFEDYPPLSTHTASDATTVFIRRLVERGITVEGTASSGQVHDGLRPVASVHSATLTEIMAFMLRHSDNTLAEEFGRLLALHVGEENSPTGAVTAVRDVLRASKISMTGLTMADCSGLSPGSLVSVRTLAAVQSRNLGRHGVSAAAEGLSVSGLVGTAAERFSDSAANGLLRVKTGSLSDVTAMVGTVSRKSGGVLAFAVIVNDPQDYDAAVAAIGSFGSALTGV</sequence>
<evidence type="ECO:0000313" key="5">
    <source>
        <dbReference type="EMBL" id="KFI72324.1"/>
    </source>
</evidence>
<dbReference type="Gene3D" id="3.40.710.10">
    <property type="entry name" value="DD-peptidase/beta-lactamase superfamily"/>
    <property type="match status" value="2"/>
</dbReference>
<dbReference type="eggNOG" id="COG2027">
    <property type="taxonomic scope" value="Bacteria"/>
</dbReference>
<evidence type="ECO:0000256" key="3">
    <source>
        <dbReference type="SAM" id="MobiDB-lite"/>
    </source>
</evidence>
<dbReference type="PANTHER" id="PTHR30023">
    <property type="entry name" value="D-ALANYL-D-ALANINE CARBOXYPEPTIDASE"/>
    <property type="match status" value="1"/>
</dbReference>
<comment type="caution">
    <text evidence="5">The sequence shown here is derived from an EMBL/GenBank/DDBJ whole genome shotgun (WGS) entry which is preliminary data.</text>
</comment>